<evidence type="ECO:0000313" key="2">
    <source>
        <dbReference type="EMBL" id="MCI43346.1"/>
    </source>
</evidence>
<sequence length="90" mass="10298">MQGMYTCLKRMMGGDMTMVNKIDGQLEFFKSKRGFFGDEVAQLGLKNKEPAQWWESYGGEHPELQNFAIRVLSLTCSSSGCERNWSAFEM</sequence>
<feature type="domain" description="HAT C-terminal dimerisation" evidence="1">
    <location>
        <begin position="46"/>
        <end position="87"/>
    </location>
</feature>
<evidence type="ECO:0000259" key="1">
    <source>
        <dbReference type="Pfam" id="PF05699"/>
    </source>
</evidence>
<accession>A0A392S638</accession>
<keyword evidence="3" id="KW-1185">Reference proteome</keyword>
<dbReference type="InterPro" id="IPR008906">
    <property type="entry name" value="HATC_C_dom"/>
</dbReference>
<evidence type="ECO:0000313" key="3">
    <source>
        <dbReference type="Proteomes" id="UP000265520"/>
    </source>
</evidence>
<dbReference type="Pfam" id="PF05699">
    <property type="entry name" value="Dimer_Tnp_hAT"/>
    <property type="match status" value="1"/>
</dbReference>
<dbReference type="AlphaFoldDB" id="A0A392S638"/>
<dbReference type="InterPro" id="IPR012337">
    <property type="entry name" value="RNaseH-like_sf"/>
</dbReference>
<proteinExistence type="predicted"/>
<dbReference type="GO" id="GO:0046983">
    <property type="term" value="F:protein dimerization activity"/>
    <property type="evidence" value="ECO:0007669"/>
    <property type="project" value="InterPro"/>
</dbReference>
<reference evidence="2 3" key="1">
    <citation type="journal article" date="2018" name="Front. Plant Sci.">
        <title>Red Clover (Trifolium pratense) and Zigzag Clover (T. medium) - A Picture of Genomic Similarities and Differences.</title>
        <authorList>
            <person name="Dluhosova J."/>
            <person name="Istvanek J."/>
            <person name="Nedelnik J."/>
            <person name="Repkova J."/>
        </authorList>
    </citation>
    <scope>NUCLEOTIDE SEQUENCE [LARGE SCALE GENOMIC DNA]</scope>
    <source>
        <strain evidence="3">cv. 10/8</strain>
        <tissue evidence="2">Leaf</tissue>
    </source>
</reference>
<dbReference type="Proteomes" id="UP000265520">
    <property type="component" value="Unassembled WGS sequence"/>
</dbReference>
<dbReference type="SUPFAM" id="SSF53098">
    <property type="entry name" value="Ribonuclease H-like"/>
    <property type="match status" value="1"/>
</dbReference>
<organism evidence="2 3">
    <name type="scientific">Trifolium medium</name>
    <dbReference type="NCBI Taxonomy" id="97028"/>
    <lineage>
        <taxon>Eukaryota</taxon>
        <taxon>Viridiplantae</taxon>
        <taxon>Streptophyta</taxon>
        <taxon>Embryophyta</taxon>
        <taxon>Tracheophyta</taxon>
        <taxon>Spermatophyta</taxon>
        <taxon>Magnoliopsida</taxon>
        <taxon>eudicotyledons</taxon>
        <taxon>Gunneridae</taxon>
        <taxon>Pentapetalae</taxon>
        <taxon>rosids</taxon>
        <taxon>fabids</taxon>
        <taxon>Fabales</taxon>
        <taxon>Fabaceae</taxon>
        <taxon>Papilionoideae</taxon>
        <taxon>50 kb inversion clade</taxon>
        <taxon>NPAAA clade</taxon>
        <taxon>Hologalegina</taxon>
        <taxon>IRL clade</taxon>
        <taxon>Trifolieae</taxon>
        <taxon>Trifolium</taxon>
    </lineage>
</organism>
<dbReference type="EMBL" id="LXQA010316104">
    <property type="protein sequence ID" value="MCI43346.1"/>
    <property type="molecule type" value="Genomic_DNA"/>
</dbReference>
<feature type="non-terminal residue" evidence="2">
    <location>
        <position position="90"/>
    </location>
</feature>
<protein>
    <recommendedName>
        <fullName evidence="1">HAT C-terminal dimerisation domain-containing protein</fullName>
    </recommendedName>
</protein>
<name>A0A392S638_9FABA</name>
<comment type="caution">
    <text evidence="2">The sequence shown here is derived from an EMBL/GenBank/DDBJ whole genome shotgun (WGS) entry which is preliminary data.</text>
</comment>